<gene>
    <name evidence="1" type="ORF">RND71_030852</name>
</gene>
<dbReference type="InterPro" id="IPR044846">
    <property type="entry name" value="GH10"/>
</dbReference>
<dbReference type="GO" id="GO:0005975">
    <property type="term" value="P:carbohydrate metabolic process"/>
    <property type="evidence" value="ECO:0007669"/>
    <property type="project" value="InterPro"/>
</dbReference>
<evidence type="ECO:0000313" key="1">
    <source>
        <dbReference type="EMBL" id="KAK4351539.1"/>
    </source>
</evidence>
<proteinExistence type="predicted"/>
<sequence length="307" mass="35465">MTYHLPDYRIRCIPVVVDQTCVVRMVSVGDVVCAVVSGRWDELSRLNACIQGGLLNEDLFKGVSMKTFLAFLSYILRCEMQEFSGNIQTGRPDPADDPTRIRNSTRIKFFSDFQITNIQDIKCKNLENIQTGSTRPGLVIDPNQRFKPKIEFFPDFQITNIQDVKCKNSGKYPNWVDPTRASDPTRIRNSTRIKFFSDFQITNIQDIKCKNLENIQTGFSDNQHTRYKMQESGKYPNRVDPTRTRKSKVKFQVVDHQGQPLENATILIKQINSAFTISNVISPHILTNVGYQEWYTSRFKLIVFEKK</sequence>
<evidence type="ECO:0000313" key="2">
    <source>
        <dbReference type="Proteomes" id="UP001291623"/>
    </source>
</evidence>
<dbReference type="AlphaFoldDB" id="A0AAE1RFZ3"/>
<comment type="caution">
    <text evidence="1">The sequence shown here is derived from an EMBL/GenBank/DDBJ whole genome shotgun (WGS) entry which is preliminary data.</text>
</comment>
<organism evidence="1 2">
    <name type="scientific">Anisodus tanguticus</name>
    <dbReference type="NCBI Taxonomy" id="243964"/>
    <lineage>
        <taxon>Eukaryota</taxon>
        <taxon>Viridiplantae</taxon>
        <taxon>Streptophyta</taxon>
        <taxon>Embryophyta</taxon>
        <taxon>Tracheophyta</taxon>
        <taxon>Spermatophyta</taxon>
        <taxon>Magnoliopsida</taxon>
        <taxon>eudicotyledons</taxon>
        <taxon>Gunneridae</taxon>
        <taxon>Pentapetalae</taxon>
        <taxon>asterids</taxon>
        <taxon>lamiids</taxon>
        <taxon>Solanales</taxon>
        <taxon>Solanaceae</taxon>
        <taxon>Solanoideae</taxon>
        <taxon>Hyoscyameae</taxon>
        <taxon>Anisodus</taxon>
    </lineage>
</organism>
<keyword evidence="2" id="KW-1185">Reference proteome</keyword>
<protein>
    <submittedName>
        <fullName evidence="1">Uncharacterized protein</fullName>
    </submittedName>
</protein>
<name>A0AAE1RFZ3_9SOLA</name>
<accession>A0AAE1RFZ3</accession>
<dbReference type="PANTHER" id="PTHR31490:SF50">
    <property type="entry name" value="ENDO-1,4-BETA-XYLANASE C-RELATED"/>
    <property type="match status" value="1"/>
</dbReference>
<dbReference type="Proteomes" id="UP001291623">
    <property type="component" value="Unassembled WGS sequence"/>
</dbReference>
<dbReference type="PANTHER" id="PTHR31490">
    <property type="entry name" value="GLYCOSYL HYDROLASE"/>
    <property type="match status" value="1"/>
</dbReference>
<reference evidence="1" key="1">
    <citation type="submission" date="2023-12" db="EMBL/GenBank/DDBJ databases">
        <title>Genome assembly of Anisodus tanguticus.</title>
        <authorList>
            <person name="Wang Y.-J."/>
        </authorList>
    </citation>
    <scope>NUCLEOTIDE SEQUENCE</scope>
    <source>
        <strain evidence="1">KB-2021</strain>
        <tissue evidence="1">Leaf</tissue>
    </source>
</reference>
<dbReference type="EMBL" id="JAVYJV010000016">
    <property type="protein sequence ID" value="KAK4351539.1"/>
    <property type="molecule type" value="Genomic_DNA"/>
</dbReference>
<dbReference type="GO" id="GO:0004553">
    <property type="term" value="F:hydrolase activity, hydrolyzing O-glycosyl compounds"/>
    <property type="evidence" value="ECO:0007669"/>
    <property type="project" value="InterPro"/>
</dbReference>